<dbReference type="PANTHER" id="PTHR13136:SF11">
    <property type="entry name" value="TESTIS-EXPRESSED PROTEIN 30"/>
    <property type="match status" value="1"/>
</dbReference>
<keyword evidence="2" id="KW-0378">Hydrolase</keyword>
<sequence length="234" mass="24834">MNAPKPFSLTVDAATVVSALWWQPPRPHAVYVFAHGAGAGMQHSFMDALSQALSAQSIATLRYQFPYMERGSKRPDSPAVAHAAVRAAVAEAHRCLPDVPLLAGGKSFGGRMTSQAQAAEAMPGVHGLVFVGFPLHPAGKPGVERAAHLADVDVPILFLQGTRDELADLALLRGVVAGLGAKATLQLEDDADHAFHVRARSGRNDAQVVQSLASGLASWLPRIARWCVTKQRLS</sequence>
<dbReference type="EMBL" id="JAJTWU010000005">
    <property type="protein sequence ID" value="MCE4555375.1"/>
    <property type="molecule type" value="Genomic_DNA"/>
</dbReference>
<gene>
    <name evidence="2" type="ORF">LXT13_13230</name>
</gene>
<dbReference type="GO" id="GO:0016787">
    <property type="term" value="F:hydrolase activity"/>
    <property type="evidence" value="ECO:0007669"/>
    <property type="project" value="UniProtKB-KW"/>
</dbReference>
<organism evidence="2 3">
    <name type="scientific">Pelomonas cellulosilytica</name>
    <dbReference type="NCBI Taxonomy" id="2906762"/>
    <lineage>
        <taxon>Bacteria</taxon>
        <taxon>Pseudomonadati</taxon>
        <taxon>Pseudomonadota</taxon>
        <taxon>Betaproteobacteria</taxon>
        <taxon>Burkholderiales</taxon>
        <taxon>Sphaerotilaceae</taxon>
        <taxon>Roseateles</taxon>
    </lineage>
</organism>
<evidence type="ECO:0000313" key="2">
    <source>
        <dbReference type="EMBL" id="MCE4555375.1"/>
    </source>
</evidence>
<dbReference type="PANTHER" id="PTHR13136">
    <property type="entry name" value="TESTIS DEVELOPMENT PROTEIN PRTD"/>
    <property type="match status" value="1"/>
</dbReference>
<dbReference type="Gene3D" id="3.40.50.1820">
    <property type="entry name" value="alpha/beta hydrolase"/>
    <property type="match status" value="1"/>
</dbReference>
<comment type="caution">
    <text evidence="2">The sequence shown here is derived from an EMBL/GenBank/DDBJ whole genome shotgun (WGS) entry which is preliminary data.</text>
</comment>
<dbReference type="SUPFAM" id="SSF53474">
    <property type="entry name" value="alpha/beta-Hydrolases"/>
    <property type="match status" value="1"/>
</dbReference>
<dbReference type="Proteomes" id="UP001200741">
    <property type="component" value="Unassembled WGS sequence"/>
</dbReference>
<evidence type="ECO:0000259" key="1">
    <source>
        <dbReference type="Pfam" id="PF20408"/>
    </source>
</evidence>
<dbReference type="InterPro" id="IPR046879">
    <property type="entry name" value="KANL3/Tex30_Abhydrolase"/>
</dbReference>
<feature type="domain" description="KANL3/Tex30 alpha/beta hydrolase-like" evidence="1">
    <location>
        <begin position="29"/>
        <end position="219"/>
    </location>
</feature>
<dbReference type="InterPro" id="IPR026555">
    <property type="entry name" value="NSL3/Tex30"/>
</dbReference>
<name>A0ABS8Y0Y6_9BURK</name>
<proteinExistence type="predicted"/>
<dbReference type="InterPro" id="IPR029058">
    <property type="entry name" value="AB_hydrolase_fold"/>
</dbReference>
<dbReference type="RefSeq" id="WP_233372395.1">
    <property type="nucleotide sequence ID" value="NZ_JAJTWU010000005.1"/>
</dbReference>
<dbReference type="Pfam" id="PF20408">
    <property type="entry name" value="Abhydrolase_11"/>
    <property type="match status" value="1"/>
</dbReference>
<accession>A0ABS8Y0Y6</accession>
<reference evidence="2 3" key="1">
    <citation type="submission" date="2021-12" db="EMBL/GenBank/DDBJ databases">
        <title>Genome seq of P8.</title>
        <authorList>
            <person name="Seo T."/>
        </authorList>
    </citation>
    <scope>NUCLEOTIDE SEQUENCE [LARGE SCALE GENOMIC DNA]</scope>
    <source>
        <strain evidence="2 3">P8</strain>
    </source>
</reference>
<keyword evidence="3" id="KW-1185">Reference proteome</keyword>
<evidence type="ECO:0000313" key="3">
    <source>
        <dbReference type="Proteomes" id="UP001200741"/>
    </source>
</evidence>
<protein>
    <submittedName>
        <fullName evidence="2">Alpha/beta hydrolase</fullName>
    </submittedName>
</protein>